<dbReference type="GO" id="GO:0004519">
    <property type="term" value="F:endonuclease activity"/>
    <property type="evidence" value="ECO:0007669"/>
    <property type="project" value="UniProtKB-KW"/>
</dbReference>
<dbReference type="PANTHER" id="PTHR38590">
    <property type="entry name" value="BLL0828 PROTEIN"/>
    <property type="match status" value="1"/>
</dbReference>
<keyword evidence="2" id="KW-0378">Hydrolase</keyword>
<dbReference type="InterPro" id="IPR011335">
    <property type="entry name" value="Restrct_endonuc-II-like"/>
</dbReference>
<dbReference type="Pfam" id="PF04480">
    <property type="entry name" value="DUF559"/>
    <property type="match status" value="1"/>
</dbReference>
<dbReference type="Gene3D" id="3.40.960.10">
    <property type="entry name" value="VSR Endonuclease"/>
    <property type="match status" value="1"/>
</dbReference>
<name>A0ABT3PRJ6_9BACT</name>
<keyword evidence="3" id="KW-1185">Reference proteome</keyword>
<reference evidence="2 3" key="1">
    <citation type="submission" date="2021-03" db="EMBL/GenBank/DDBJ databases">
        <title>Aliifodinibius sp. nov., a new bacterium isolated from saline soil.</title>
        <authorList>
            <person name="Galisteo C."/>
            <person name="De La Haba R."/>
            <person name="Sanchez-Porro C."/>
            <person name="Ventosa A."/>
        </authorList>
    </citation>
    <scope>NUCLEOTIDE SEQUENCE [LARGE SCALE GENOMIC DNA]</scope>
    <source>
        <strain evidence="2 3">1BSP15-2V2</strain>
    </source>
</reference>
<accession>A0ABT3PRJ6</accession>
<keyword evidence="2" id="KW-0540">Nuclease</keyword>
<keyword evidence="2" id="KW-0255">Endonuclease</keyword>
<organism evidence="2 3">
    <name type="scientific">Fodinibius salsisoli</name>
    <dbReference type="NCBI Taxonomy" id="2820877"/>
    <lineage>
        <taxon>Bacteria</taxon>
        <taxon>Pseudomonadati</taxon>
        <taxon>Balneolota</taxon>
        <taxon>Balneolia</taxon>
        <taxon>Balneolales</taxon>
        <taxon>Balneolaceae</taxon>
        <taxon>Fodinibius</taxon>
    </lineage>
</organism>
<feature type="domain" description="DUF559" evidence="1">
    <location>
        <begin position="6"/>
        <end position="120"/>
    </location>
</feature>
<dbReference type="Proteomes" id="UP001207918">
    <property type="component" value="Unassembled WGS sequence"/>
</dbReference>
<dbReference type="PANTHER" id="PTHR38590:SF1">
    <property type="entry name" value="BLL0828 PROTEIN"/>
    <property type="match status" value="1"/>
</dbReference>
<evidence type="ECO:0000313" key="2">
    <source>
        <dbReference type="EMBL" id="MCW9708450.1"/>
    </source>
</evidence>
<dbReference type="CDD" id="cd01038">
    <property type="entry name" value="Endonuclease_DUF559"/>
    <property type="match status" value="1"/>
</dbReference>
<comment type="caution">
    <text evidence="2">The sequence shown here is derived from an EMBL/GenBank/DDBJ whole genome shotgun (WGS) entry which is preliminary data.</text>
</comment>
<evidence type="ECO:0000259" key="1">
    <source>
        <dbReference type="Pfam" id="PF04480"/>
    </source>
</evidence>
<proteinExistence type="predicted"/>
<evidence type="ECO:0000313" key="3">
    <source>
        <dbReference type="Proteomes" id="UP001207918"/>
    </source>
</evidence>
<dbReference type="InterPro" id="IPR007569">
    <property type="entry name" value="DUF559"/>
</dbReference>
<dbReference type="InterPro" id="IPR047216">
    <property type="entry name" value="Endonuclease_DUF559_bact"/>
</dbReference>
<protein>
    <submittedName>
        <fullName evidence="2">Endonuclease domain-containing protein</fullName>
    </submittedName>
</protein>
<gene>
    <name evidence="2" type="ORF">J6I44_16430</name>
</gene>
<dbReference type="RefSeq" id="WP_265767234.1">
    <property type="nucleotide sequence ID" value="NZ_JAGGJA010000013.1"/>
</dbReference>
<sequence length="121" mass="14891">MTKWSKIRDLARRLRKHQTDAEKKLWQQLRRKQLYGYKFLRQHPIVYNKKKGQRFFFIADFYCAEAELVIELDGQIHDYQKEYDYNRDLVLQELGLEVLRLRNEELQNMDDVKQKILNSLK</sequence>
<dbReference type="SUPFAM" id="SSF52980">
    <property type="entry name" value="Restriction endonuclease-like"/>
    <property type="match status" value="1"/>
</dbReference>
<dbReference type="EMBL" id="JAGGJA010000013">
    <property type="protein sequence ID" value="MCW9708450.1"/>
    <property type="molecule type" value="Genomic_DNA"/>
</dbReference>